<dbReference type="Pfam" id="PF02033">
    <property type="entry name" value="RBFA"/>
    <property type="match status" value="1"/>
</dbReference>
<dbReference type="Proteomes" id="UP001370348">
    <property type="component" value="Chromosome"/>
</dbReference>
<dbReference type="Gene3D" id="3.30.300.20">
    <property type="match status" value="1"/>
</dbReference>
<proteinExistence type="predicted"/>
<dbReference type="EMBL" id="CP089984">
    <property type="protein sequence ID" value="WXB15785.1"/>
    <property type="molecule type" value="Genomic_DNA"/>
</dbReference>
<accession>A0ABZ2LYJ1</accession>
<protein>
    <submittedName>
        <fullName evidence="2">Ribosome-binding factor A</fullName>
    </submittedName>
</protein>
<evidence type="ECO:0000256" key="1">
    <source>
        <dbReference type="ARBA" id="ARBA00022517"/>
    </source>
</evidence>
<dbReference type="RefSeq" id="WP_394825419.1">
    <property type="nucleotide sequence ID" value="NZ_CP089984.1"/>
</dbReference>
<dbReference type="SUPFAM" id="SSF89919">
    <property type="entry name" value="Ribosome-binding factor A, RbfA"/>
    <property type="match status" value="1"/>
</dbReference>
<keyword evidence="3" id="KW-1185">Reference proteome</keyword>
<dbReference type="InterPro" id="IPR020053">
    <property type="entry name" value="Ribosome-bd_factorA_CS"/>
</dbReference>
<evidence type="ECO:0000313" key="2">
    <source>
        <dbReference type="EMBL" id="WXB15785.1"/>
    </source>
</evidence>
<name>A0ABZ2LYJ1_9BACT</name>
<evidence type="ECO:0000313" key="3">
    <source>
        <dbReference type="Proteomes" id="UP001370348"/>
    </source>
</evidence>
<dbReference type="PROSITE" id="PS01319">
    <property type="entry name" value="RBFA"/>
    <property type="match status" value="1"/>
</dbReference>
<dbReference type="InterPro" id="IPR015946">
    <property type="entry name" value="KH_dom-like_a/b"/>
</dbReference>
<sequence length="113" mass="12932">MQDLILEELRGLLRDDISDPTLQGVWITALVLSVDYRHARVHFALRTTEEDARARRISVERALARAIPFLRARLADAIDIKRVPDLRFVFDAAAIPPDEEKDGKEEKEGRDEP</sequence>
<dbReference type="InterPro" id="IPR000238">
    <property type="entry name" value="RbfA"/>
</dbReference>
<reference evidence="2 3" key="1">
    <citation type="submission" date="2021-12" db="EMBL/GenBank/DDBJ databases">
        <title>Discovery of the Pendulisporaceae a myxobacterial family with distinct sporulation behavior and unique specialized metabolism.</title>
        <authorList>
            <person name="Garcia R."/>
            <person name="Popoff A."/>
            <person name="Bader C.D."/>
            <person name="Loehr J."/>
            <person name="Walesch S."/>
            <person name="Walt C."/>
            <person name="Boldt J."/>
            <person name="Bunk B."/>
            <person name="Haeckl F.J.F.P.J."/>
            <person name="Gunesch A.P."/>
            <person name="Birkelbach J."/>
            <person name="Nuebel U."/>
            <person name="Pietschmann T."/>
            <person name="Bach T."/>
            <person name="Mueller R."/>
        </authorList>
    </citation>
    <scope>NUCLEOTIDE SEQUENCE [LARGE SCALE GENOMIC DNA]</scope>
    <source>
        <strain evidence="2 3">MSr11954</strain>
    </source>
</reference>
<organism evidence="2 3">
    <name type="scientific">Pendulispora albinea</name>
    <dbReference type="NCBI Taxonomy" id="2741071"/>
    <lineage>
        <taxon>Bacteria</taxon>
        <taxon>Pseudomonadati</taxon>
        <taxon>Myxococcota</taxon>
        <taxon>Myxococcia</taxon>
        <taxon>Myxococcales</taxon>
        <taxon>Sorangiineae</taxon>
        <taxon>Pendulisporaceae</taxon>
        <taxon>Pendulispora</taxon>
    </lineage>
</organism>
<gene>
    <name evidence="2" type="ORF">LZC94_00635</name>
</gene>
<keyword evidence="1" id="KW-0690">Ribosome biogenesis</keyword>
<dbReference type="InterPro" id="IPR023799">
    <property type="entry name" value="RbfA_dom_sf"/>
</dbReference>